<organism evidence="1 2">
    <name type="scientific">Rhizobium puerariae</name>
    <dbReference type="NCBI Taxonomy" id="1585791"/>
    <lineage>
        <taxon>Bacteria</taxon>
        <taxon>Pseudomonadati</taxon>
        <taxon>Pseudomonadota</taxon>
        <taxon>Alphaproteobacteria</taxon>
        <taxon>Hyphomicrobiales</taxon>
        <taxon>Rhizobiaceae</taxon>
        <taxon>Rhizobium/Agrobacterium group</taxon>
        <taxon>Rhizobium</taxon>
    </lineage>
</organism>
<evidence type="ECO:0000313" key="1">
    <source>
        <dbReference type="EMBL" id="MFB9951042.1"/>
    </source>
</evidence>
<accession>A0ABV6AKG2</accession>
<reference evidence="1 2" key="1">
    <citation type="submission" date="2024-09" db="EMBL/GenBank/DDBJ databases">
        <authorList>
            <person name="Sun Q."/>
            <person name="Mori K."/>
        </authorList>
    </citation>
    <scope>NUCLEOTIDE SEQUENCE [LARGE SCALE GENOMIC DNA]</scope>
    <source>
        <strain evidence="1 2">TBRC 4938</strain>
    </source>
</reference>
<name>A0ABV6AKG2_9HYPH</name>
<dbReference type="EMBL" id="JBHMAA010000023">
    <property type="protein sequence ID" value="MFB9951042.1"/>
    <property type="molecule type" value="Genomic_DNA"/>
</dbReference>
<dbReference type="Proteomes" id="UP001589692">
    <property type="component" value="Unassembled WGS sequence"/>
</dbReference>
<sequence length="77" mass="8882">MLPQNQMNGRREDSTRENIAYIRQMLGELRQVALGEGADMLCYLIEMAYVEAGDVQAGRRPRSLLHRERNKTPNMSM</sequence>
<protein>
    <submittedName>
        <fullName evidence="1">Uncharacterized protein</fullName>
    </submittedName>
</protein>
<evidence type="ECO:0000313" key="2">
    <source>
        <dbReference type="Proteomes" id="UP001589692"/>
    </source>
</evidence>
<comment type="caution">
    <text evidence="1">The sequence shown here is derived from an EMBL/GenBank/DDBJ whole genome shotgun (WGS) entry which is preliminary data.</text>
</comment>
<proteinExistence type="predicted"/>
<gene>
    <name evidence="1" type="ORF">ACFFP0_19520</name>
</gene>
<keyword evidence="2" id="KW-1185">Reference proteome</keyword>
<dbReference type="RefSeq" id="WP_377263869.1">
    <property type="nucleotide sequence ID" value="NZ_JBHMAA010000023.1"/>
</dbReference>